<comment type="similarity">
    <text evidence="1">Belongs to the P-Pant transferase superfamily. Gsp/Sfp/HetI/AcpT family.</text>
</comment>
<protein>
    <submittedName>
        <fullName evidence="5">4'-phosphopantetheinyl transferase HetI</fullName>
        <ecNumber evidence="5">2.7.8.-</ecNumber>
    </submittedName>
</protein>
<dbReference type="PANTHER" id="PTHR12215">
    <property type="entry name" value="PHOSPHOPANTETHEINE TRANSFERASE"/>
    <property type="match status" value="1"/>
</dbReference>
<dbReference type="InterPro" id="IPR037143">
    <property type="entry name" value="4-PPantetheinyl_Trfase_dom_sf"/>
</dbReference>
<evidence type="ECO:0000313" key="5">
    <source>
        <dbReference type="EMBL" id="CAG4882932.1"/>
    </source>
</evidence>
<evidence type="ECO:0000259" key="3">
    <source>
        <dbReference type="Pfam" id="PF01648"/>
    </source>
</evidence>
<dbReference type="SUPFAM" id="SSF56214">
    <property type="entry name" value="4'-phosphopantetheinyl transferase"/>
    <property type="match status" value="2"/>
</dbReference>
<dbReference type="GO" id="GO:0008897">
    <property type="term" value="F:holo-[acyl-carrier-protein] synthase activity"/>
    <property type="evidence" value="ECO:0007669"/>
    <property type="project" value="InterPro"/>
</dbReference>
<feature type="domain" description="4'-phosphopantetheinyl transferase" evidence="3">
    <location>
        <begin position="120"/>
        <end position="198"/>
    </location>
</feature>
<dbReference type="GO" id="GO:0005829">
    <property type="term" value="C:cytosol"/>
    <property type="evidence" value="ECO:0007669"/>
    <property type="project" value="TreeGrafter"/>
</dbReference>
<name>A0A916J1F2_9PROT</name>
<dbReference type="EC" id="2.7.8.-" evidence="5"/>
<dbReference type="RefSeq" id="WP_220634948.1">
    <property type="nucleotide sequence ID" value="NZ_CAJQUM010000001.1"/>
</dbReference>
<evidence type="ECO:0000313" key="6">
    <source>
        <dbReference type="Proteomes" id="UP000742786"/>
    </source>
</evidence>
<dbReference type="InterPro" id="IPR055066">
    <property type="entry name" value="AASDHPPT_N"/>
</dbReference>
<dbReference type="InterPro" id="IPR008278">
    <property type="entry name" value="4-PPantetheinyl_Trfase_dom"/>
</dbReference>
<evidence type="ECO:0000256" key="1">
    <source>
        <dbReference type="ARBA" id="ARBA00010990"/>
    </source>
</evidence>
<dbReference type="GO" id="GO:0000287">
    <property type="term" value="F:magnesium ion binding"/>
    <property type="evidence" value="ECO:0007669"/>
    <property type="project" value="InterPro"/>
</dbReference>
<reference evidence="5" key="1">
    <citation type="submission" date="2021-04" db="EMBL/GenBank/DDBJ databases">
        <authorList>
            <person name="Hornung B."/>
        </authorList>
    </citation>
    <scope>NUCLEOTIDE SEQUENCE</scope>
    <source>
        <strain evidence="5">G5G6</strain>
    </source>
</reference>
<dbReference type="Pfam" id="PF22624">
    <property type="entry name" value="AASDHPPT_N"/>
    <property type="match status" value="1"/>
</dbReference>
<accession>A0A916J1F2</accession>
<feature type="domain" description="4'-phosphopantetheinyl transferase N-terminal" evidence="4">
    <location>
        <begin position="29"/>
        <end position="113"/>
    </location>
</feature>
<gene>
    <name evidence="5" type="ORF">GTOL_10814</name>
</gene>
<dbReference type="Gene3D" id="3.90.470.20">
    <property type="entry name" value="4'-phosphopantetheinyl transferase domain"/>
    <property type="match status" value="2"/>
</dbReference>
<evidence type="ECO:0000256" key="2">
    <source>
        <dbReference type="ARBA" id="ARBA00022679"/>
    </source>
</evidence>
<dbReference type="GO" id="GO:0019878">
    <property type="term" value="P:lysine biosynthetic process via aminoadipic acid"/>
    <property type="evidence" value="ECO:0007669"/>
    <property type="project" value="TreeGrafter"/>
</dbReference>
<dbReference type="InterPro" id="IPR050559">
    <property type="entry name" value="P-Pant_transferase_sf"/>
</dbReference>
<keyword evidence="6" id="KW-1185">Reference proteome</keyword>
<comment type="caution">
    <text evidence="5">The sequence shown here is derived from an EMBL/GenBank/DDBJ whole genome shotgun (WGS) entry which is preliminary data.</text>
</comment>
<dbReference type="EMBL" id="CAJQUM010000001">
    <property type="protein sequence ID" value="CAG4882932.1"/>
    <property type="molecule type" value="Genomic_DNA"/>
</dbReference>
<dbReference type="Pfam" id="PF01648">
    <property type="entry name" value="ACPS"/>
    <property type="match status" value="1"/>
</dbReference>
<keyword evidence="2 5" id="KW-0808">Transferase</keyword>
<dbReference type="AlphaFoldDB" id="A0A916J1F2"/>
<organism evidence="5 6">
    <name type="scientific">Georgfuchsia toluolica</name>
    <dbReference type="NCBI Taxonomy" id="424218"/>
    <lineage>
        <taxon>Bacteria</taxon>
        <taxon>Pseudomonadati</taxon>
        <taxon>Pseudomonadota</taxon>
        <taxon>Betaproteobacteria</taxon>
        <taxon>Nitrosomonadales</taxon>
        <taxon>Sterolibacteriaceae</taxon>
        <taxon>Georgfuchsia</taxon>
    </lineage>
</organism>
<evidence type="ECO:0000259" key="4">
    <source>
        <dbReference type="Pfam" id="PF22624"/>
    </source>
</evidence>
<sequence length="243" mass="26288">MLAKAAELSTDNPAIEVAVVRLDVAPSAVDAAAALLSAAERRRASRFAFVRDRRRYIVARAQLRRLLGTRLQVRPEAVEFVYGESGKPALAQPFADSELHFSVTHADDFAAYAFSRGCEIGVDIEAVRIMPEAATLAAQFFSQRENAAYRALDACDQPLGFFNCWTRKEAFVKALGIGLGYPLDSFDVSLAPDEPARFLRVDNLLGKACGWTLHSLAPSPGLIGAVVVRHAADATPPTFLATP</sequence>
<dbReference type="PANTHER" id="PTHR12215:SF10">
    <property type="entry name" value="L-AMINOADIPATE-SEMIALDEHYDE DEHYDROGENASE-PHOSPHOPANTETHEINYL TRANSFERASE"/>
    <property type="match status" value="1"/>
</dbReference>
<dbReference type="Proteomes" id="UP000742786">
    <property type="component" value="Unassembled WGS sequence"/>
</dbReference>
<proteinExistence type="inferred from homology"/>